<proteinExistence type="predicted"/>
<keyword evidence="4" id="KW-1185">Reference proteome</keyword>
<organism evidence="3 4">
    <name type="scientific">Microvirga arsenatis</name>
    <dbReference type="NCBI Taxonomy" id="2692265"/>
    <lineage>
        <taxon>Bacteria</taxon>
        <taxon>Pseudomonadati</taxon>
        <taxon>Pseudomonadota</taxon>
        <taxon>Alphaproteobacteria</taxon>
        <taxon>Hyphomicrobiales</taxon>
        <taxon>Methylobacteriaceae</taxon>
        <taxon>Microvirga</taxon>
    </lineage>
</organism>
<feature type="transmembrane region" description="Helical" evidence="1">
    <location>
        <begin position="97"/>
        <end position="116"/>
    </location>
</feature>
<evidence type="ECO:0000256" key="1">
    <source>
        <dbReference type="SAM" id="Phobius"/>
    </source>
</evidence>
<dbReference type="Proteomes" id="UP000818323">
    <property type="component" value="Unassembled WGS sequence"/>
</dbReference>
<keyword evidence="1" id="KW-0472">Membrane</keyword>
<feature type="transmembrane region" description="Helical" evidence="1">
    <location>
        <begin position="21"/>
        <end position="41"/>
    </location>
</feature>
<feature type="transmembrane region" description="Helical" evidence="1">
    <location>
        <begin position="241"/>
        <end position="262"/>
    </location>
</feature>
<dbReference type="InterPro" id="IPR002656">
    <property type="entry name" value="Acyl_transf_3_dom"/>
</dbReference>
<feature type="transmembrane region" description="Helical" evidence="1">
    <location>
        <begin position="189"/>
        <end position="207"/>
    </location>
</feature>
<dbReference type="PANTHER" id="PTHR23028:SF53">
    <property type="entry name" value="ACYL_TRANSF_3 DOMAIN-CONTAINING PROTEIN"/>
    <property type="match status" value="1"/>
</dbReference>
<reference evidence="3 4" key="1">
    <citation type="submission" date="2020-01" db="EMBL/GenBank/DDBJ databases">
        <title>Microvirga sp. nov., an arsenate reduction bacterium isolated from Tibet hotspring sediments.</title>
        <authorList>
            <person name="Yuan C.-G."/>
        </authorList>
    </citation>
    <scope>NUCLEOTIDE SEQUENCE [LARGE SCALE GENOMIC DNA]</scope>
    <source>
        <strain evidence="3 4">SYSU G3D203</strain>
    </source>
</reference>
<gene>
    <name evidence="3" type="ORF">GR303_01375</name>
</gene>
<dbReference type="GO" id="GO:0016746">
    <property type="term" value="F:acyltransferase activity"/>
    <property type="evidence" value="ECO:0007669"/>
    <property type="project" value="UniProtKB-KW"/>
</dbReference>
<keyword evidence="3" id="KW-0808">Transferase</keyword>
<name>A0ABW9YSF5_9HYPH</name>
<protein>
    <submittedName>
        <fullName evidence="3">Acyltransferase</fullName>
    </submittedName>
</protein>
<feature type="transmembrane region" description="Helical" evidence="1">
    <location>
        <begin position="219"/>
        <end position="235"/>
    </location>
</feature>
<feature type="transmembrane region" description="Helical" evidence="1">
    <location>
        <begin position="53"/>
        <end position="77"/>
    </location>
</feature>
<dbReference type="EMBL" id="JAAAXJ010000001">
    <property type="protein sequence ID" value="NBJ23009.1"/>
    <property type="molecule type" value="Genomic_DNA"/>
</dbReference>
<dbReference type="InterPro" id="IPR050879">
    <property type="entry name" value="Acyltransferase_3"/>
</dbReference>
<keyword evidence="1" id="KW-1133">Transmembrane helix</keyword>
<dbReference type="RefSeq" id="WP_161721609.1">
    <property type="nucleotide sequence ID" value="NZ_JAAAXI010000002.1"/>
</dbReference>
<sequence>MRVPAFPNRAPSVSDALSQEANNFAIIRLALALAVVVSHAFSVTTGAVADEPLFASTGFTLGEHAVNGFFAISGFLVTMSFDRRGWRDYAIARTLRIAPGLVVAVLAVSLLLGAAMTRLPLGEYLESPALRRFIQSTLLSFKSNNALPGVFADNPFKFPMGTVWTLKYEVMCYTGVFALGLVGLLRSRMAAIALLLGLALGLAGLDFFRPDAPKGVETALRLPLIFALGGALYVWRDRARLSGLLVAALALATWLGAGTFLYKTLLFTGSAYGILWLALSPALTRFAYEPRADLSYGTYLYGWPIQQSLHALWPGASAWVLLAPSLAITLLVAALSWILVEKPALGLKARALGRRTLKTVEPAAP</sequence>
<keyword evidence="1" id="KW-0812">Transmembrane</keyword>
<keyword evidence="3" id="KW-0012">Acyltransferase</keyword>
<feature type="transmembrane region" description="Helical" evidence="1">
    <location>
        <begin position="318"/>
        <end position="340"/>
    </location>
</feature>
<evidence type="ECO:0000313" key="3">
    <source>
        <dbReference type="EMBL" id="NBJ23009.1"/>
    </source>
</evidence>
<dbReference type="Pfam" id="PF01757">
    <property type="entry name" value="Acyl_transf_3"/>
    <property type="match status" value="1"/>
</dbReference>
<evidence type="ECO:0000313" key="4">
    <source>
        <dbReference type="Proteomes" id="UP000818323"/>
    </source>
</evidence>
<feature type="domain" description="Acyltransferase 3" evidence="2">
    <location>
        <begin position="26"/>
        <end position="335"/>
    </location>
</feature>
<dbReference type="PANTHER" id="PTHR23028">
    <property type="entry name" value="ACETYLTRANSFERASE"/>
    <property type="match status" value="1"/>
</dbReference>
<comment type="caution">
    <text evidence="3">The sequence shown here is derived from an EMBL/GenBank/DDBJ whole genome shotgun (WGS) entry which is preliminary data.</text>
</comment>
<accession>A0ABW9YSF5</accession>
<evidence type="ECO:0000259" key="2">
    <source>
        <dbReference type="Pfam" id="PF01757"/>
    </source>
</evidence>